<comment type="catalytic activity">
    <reaction evidence="3">
        <text>RX + glutathione = an S-substituted glutathione + a halide anion + H(+)</text>
        <dbReference type="Rhea" id="RHEA:16437"/>
        <dbReference type="ChEBI" id="CHEBI:15378"/>
        <dbReference type="ChEBI" id="CHEBI:16042"/>
        <dbReference type="ChEBI" id="CHEBI:17792"/>
        <dbReference type="ChEBI" id="CHEBI:57925"/>
        <dbReference type="ChEBI" id="CHEBI:90779"/>
        <dbReference type="EC" id="2.5.1.18"/>
    </reaction>
</comment>
<dbReference type="FunCoup" id="B9S3A4">
    <property type="interactions" value="88"/>
</dbReference>
<feature type="domain" description="GST N-terminal" evidence="5">
    <location>
        <begin position="26"/>
        <end position="105"/>
    </location>
</feature>
<evidence type="ECO:0000259" key="5">
    <source>
        <dbReference type="PROSITE" id="PS50404"/>
    </source>
</evidence>
<dbReference type="FunFam" id="1.20.1050.10:FF:000012">
    <property type="entry name" value="Tau class glutathione S-transferase"/>
    <property type="match status" value="1"/>
</dbReference>
<dbReference type="InterPro" id="IPR036282">
    <property type="entry name" value="Glutathione-S-Trfase_C_sf"/>
</dbReference>
<dbReference type="InterPro" id="IPR040079">
    <property type="entry name" value="Glutathione_S-Trfase"/>
</dbReference>
<dbReference type="GO" id="GO:0006749">
    <property type="term" value="P:glutathione metabolic process"/>
    <property type="evidence" value="ECO:0000318"/>
    <property type="project" value="GO_Central"/>
</dbReference>
<dbReference type="GO" id="GO:0005737">
    <property type="term" value="C:cytoplasm"/>
    <property type="evidence" value="ECO:0000318"/>
    <property type="project" value="GO_Central"/>
</dbReference>
<dbReference type="SFLD" id="SFLDS00019">
    <property type="entry name" value="Glutathione_Transferase_(cytos"/>
    <property type="match status" value="1"/>
</dbReference>
<protein>
    <recommendedName>
        <fullName evidence="1">glutathione transferase</fullName>
        <ecNumber evidence="1">2.5.1.18</ecNumber>
    </recommendedName>
</protein>
<name>B9S3A4_RICCO</name>
<dbReference type="GO" id="GO:0016829">
    <property type="term" value="F:lyase activity"/>
    <property type="evidence" value="ECO:0007669"/>
    <property type="project" value="UniProtKB-KW"/>
</dbReference>
<dbReference type="InterPro" id="IPR004046">
    <property type="entry name" value="GST_C"/>
</dbReference>
<dbReference type="CDD" id="cd03185">
    <property type="entry name" value="GST_C_Tau"/>
    <property type="match status" value="1"/>
</dbReference>
<dbReference type="GO" id="GO:0004364">
    <property type="term" value="F:glutathione transferase activity"/>
    <property type="evidence" value="ECO:0000318"/>
    <property type="project" value="GO_Central"/>
</dbReference>
<evidence type="ECO:0000313" key="8">
    <source>
        <dbReference type="Proteomes" id="UP000008311"/>
    </source>
</evidence>
<dbReference type="InterPro" id="IPR010987">
    <property type="entry name" value="Glutathione-S-Trfase_C-like"/>
</dbReference>
<organism evidence="7 8">
    <name type="scientific">Ricinus communis</name>
    <name type="common">Castor bean</name>
    <dbReference type="NCBI Taxonomy" id="3988"/>
    <lineage>
        <taxon>Eukaryota</taxon>
        <taxon>Viridiplantae</taxon>
        <taxon>Streptophyta</taxon>
        <taxon>Embryophyta</taxon>
        <taxon>Tracheophyta</taxon>
        <taxon>Spermatophyta</taxon>
        <taxon>Magnoliopsida</taxon>
        <taxon>eudicotyledons</taxon>
        <taxon>Gunneridae</taxon>
        <taxon>Pentapetalae</taxon>
        <taxon>rosids</taxon>
        <taxon>fabids</taxon>
        <taxon>Malpighiales</taxon>
        <taxon>Euphorbiaceae</taxon>
        <taxon>Acalyphoideae</taxon>
        <taxon>Acalypheae</taxon>
        <taxon>Ricinus</taxon>
    </lineage>
</organism>
<dbReference type="PROSITE" id="PS50405">
    <property type="entry name" value="GST_CTER"/>
    <property type="match status" value="1"/>
</dbReference>
<evidence type="ECO:0000313" key="7">
    <source>
        <dbReference type="EMBL" id="EEF41886.1"/>
    </source>
</evidence>
<dbReference type="AlphaFoldDB" id="B9S3A4"/>
<dbReference type="SMR" id="B9S3A4"/>
<proteinExistence type="inferred from homology"/>
<feature type="domain" description="GST C-terminal" evidence="6">
    <location>
        <begin position="110"/>
        <end position="236"/>
    </location>
</feature>
<evidence type="ECO:0000256" key="4">
    <source>
        <dbReference type="RuleBase" id="RU003494"/>
    </source>
</evidence>
<evidence type="ECO:0000256" key="2">
    <source>
        <dbReference type="ARBA" id="ARBA00022679"/>
    </source>
</evidence>
<accession>B9S3A4</accession>
<keyword evidence="8" id="KW-1185">Reference proteome</keyword>
<dbReference type="EMBL" id="EQ973857">
    <property type="protein sequence ID" value="EEF41886.1"/>
    <property type="molecule type" value="Genomic_DNA"/>
</dbReference>
<dbReference type="InParanoid" id="B9S3A4"/>
<dbReference type="PROSITE" id="PS50404">
    <property type="entry name" value="GST_NTER"/>
    <property type="match status" value="1"/>
</dbReference>
<dbReference type="PANTHER" id="PTHR11260:SF752">
    <property type="entry name" value="GLUTATHIONE TRANSFERASE"/>
    <property type="match status" value="1"/>
</dbReference>
<dbReference type="eggNOG" id="KOG0406">
    <property type="taxonomic scope" value="Eukaryota"/>
</dbReference>
<dbReference type="PANTHER" id="PTHR11260">
    <property type="entry name" value="GLUTATHIONE S-TRANSFERASE, GST, SUPERFAMILY, GST DOMAIN CONTAINING"/>
    <property type="match status" value="1"/>
</dbReference>
<reference evidence="8" key="1">
    <citation type="journal article" date="2010" name="Nat. Biotechnol.">
        <title>Draft genome sequence of the oilseed species Ricinus communis.</title>
        <authorList>
            <person name="Chan A.P."/>
            <person name="Crabtree J."/>
            <person name="Zhao Q."/>
            <person name="Lorenzi H."/>
            <person name="Orvis J."/>
            <person name="Puiu D."/>
            <person name="Melake-Berhan A."/>
            <person name="Jones K.M."/>
            <person name="Redman J."/>
            <person name="Chen G."/>
            <person name="Cahoon E.B."/>
            <person name="Gedil M."/>
            <person name="Stanke M."/>
            <person name="Haas B.J."/>
            <person name="Wortman J.R."/>
            <person name="Fraser-Liggett C.M."/>
            <person name="Ravel J."/>
            <person name="Rabinowicz P.D."/>
        </authorList>
    </citation>
    <scope>NUCLEOTIDE SEQUENCE [LARGE SCALE GENOMIC DNA]</scope>
    <source>
        <strain evidence="8">cv. Hale</strain>
    </source>
</reference>
<gene>
    <name evidence="7" type="ORF">RCOM_0731880</name>
</gene>
<evidence type="ECO:0000256" key="1">
    <source>
        <dbReference type="ARBA" id="ARBA00012452"/>
    </source>
</evidence>
<dbReference type="CDD" id="cd03058">
    <property type="entry name" value="GST_N_Tau"/>
    <property type="match status" value="1"/>
</dbReference>
<keyword evidence="2" id="KW-0808">Transferase</keyword>
<dbReference type="InterPro" id="IPR045074">
    <property type="entry name" value="GST_C_Tau"/>
</dbReference>
<dbReference type="FunFam" id="3.40.30.10:FF:000014">
    <property type="entry name" value="Tau class glutathione S-transferase"/>
    <property type="match status" value="1"/>
</dbReference>
<dbReference type="Gene3D" id="1.20.1050.10">
    <property type="match status" value="1"/>
</dbReference>
<keyword evidence="7" id="KW-0456">Lyase</keyword>
<dbReference type="SFLD" id="SFLDG00358">
    <property type="entry name" value="Main_(cytGST)"/>
    <property type="match status" value="1"/>
</dbReference>
<dbReference type="Gene3D" id="3.40.30.10">
    <property type="entry name" value="Glutaredoxin"/>
    <property type="match status" value="1"/>
</dbReference>
<dbReference type="STRING" id="3988.B9S3A4"/>
<dbReference type="SUPFAM" id="SSF52833">
    <property type="entry name" value="Thioredoxin-like"/>
    <property type="match status" value="1"/>
</dbReference>
<dbReference type="InterPro" id="IPR045073">
    <property type="entry name" value="Omega/Tau-like"/>
</dbReference>
<dbReference type="EC" id="2.5.1.18" evidence="1"/>
<evidence type="ECO:0000259" key="6">
    <source>
        <dbReference type="PROSITE" id="PS50405"/>
    </source>
</evidence>
<dbReference type="Pfam" id="PF00043">
    <property type="entry name" value="GST_C"/>
    <property type="match status" value="1"/>
</dbReference>
<dbReference type="InterPro" id="IPR036249">
    <property type="entry name" value="Thioredoxin-like_sf"/>
</dbReference>
<dbReference type="Proteomes" id="UP000008311">
    <property type="component" value="Unassembled WGS sequence"/>
</dbReference>
<evidence type="ECO:0000256" key="3">
    <source>
        <dbReference type="ARBA" id="ARBA00047960"/>
    </source>
</evidence>
<sequence length="242" mass="27909">MAPTTQSEMNKGNELWKFKSDPKMAEEVQLIGMWASPFNCRAQLALKLKGVQYEYIEEDLSNKSPLLLKYNPVYKKIPVLVHKGKPISESLVILEYIEETWKNNPIMPQDSYSTAIARFWANFADENILQTAIKSSKAKGEEREKLWDEVCQNLKLLENELNGKQFFGGKNIGYLDIVAFSLVHWFQVANEVTQMELITEENFPGLLKWTEKMGDIDVVKETLPPRDKHLALIRDLMEAQKI</sequence>
<dbReference type="SFLD" id="SFLDG01152">
    <property type="entry name" value="Main.3:_Omega-_and_Tau-like"/>
    <property type="match status" value="1"/>
</dbReference>
<comment type="similarity">
    <text evidence="4">Belongs to the GST superfamily.</text>
</comment>
<dbReference type="SUPFAM" id="SSF47616">
    <property type="entry name" value="GST C-terminal domain-like"/>
    <property type="match status" value="1"/>
</dbReference>
<dbReference type="Pfam" id="PF02798">
    <property type="entry name" value="GST_N"/>
    <property type="match status" value="1"/>
</dbReference>
<dbReference type="InterPro" id="IPR004045">
    <property type="entry name" value="Glutathione_S-Trfase_N"/>
</dbReference>